<feature type="chain" id="PRO_5015176855" evidence="1">
    <location>
        <begin position="24"/>
        <end position="340"/>
    </location>
</feature>
<reference evidence="3 4" key="1">
    <citation type="journal article" date="2018" name="Environ. Microbiol.">
        <title>Ecological and genomic features of two widespread freshwater picocyanobacteria.</title>
        <authorList>
            <person name="Cabello-Yeves P.J."/>
            <person name="Picazo A."/>
            <person name="Camacho A."/>
            <person name="Callieri C."/>
            <person name="Rosselli R."/>
            <person name="Roda-Garcia J.J."/>
            <person name="Coutinho F.H."/>
            <person name="Rodriguez-Valera F."/>
        </authorList>
    </citation>
    <scope>NUCLEOTIDE SEQUENCE [LARGE SCALE GENOMIC DNA]</scope>
    <source>
        <strain evidence="3 4">Tous</strain>
    </source>
</reference>
<dbReference type="PANTHER" id="PTHR21666:SF270">
    <property type="entry name" value="MUREIN HYDROLASE ACTIVATOR ENVC"/>
    <property type="match status" value="1"/>
</dbReference>
<dbReference type="Pfam" id="PF01551">
    <property type="entry name" value="Peptidase_M23"/>
    <property type="match status" value="1"/>
</dbReference>
<sequence length="340" mass="36971">MKPLQTTLRFLIPCAIALPAVVAALDPADIEKASVDSLIAALPAPSIDKVWVKVRQPISVEELSSSLKLAEERLAKLNDVNEDHHFRQGDWLVVPSQQSKQIKQLAAIDTSELRRTPPLQSLPPVEERAVVRFGDTVVKIAQRYGLTLQELLRLNPGLETARLVVGSQVRLAQASSGRTRMVLGLKPTTSGGISWPELPGFDELNQPFSGQNSAQGWIWPTRGVFTSGYGWRWGRMHKGIDVANNVGTPIVAAKAGRVVFSGWHDGGYGYLVTLAHADGSRSLYGHNSRLMVRVGQDVEQGSLISHMGSTGRSTGPHLHFEVHPPSSGAANPLYFLPPRA</sequence>
<dbReference type="CDD" id="cd12797">
    <property type="entry name" value="M23_peptidase"/>
    <property type="match status" value="1"/>
</dbReference>
<dbReference type="PANTHER" id="PTHR21666">
    <property type="entry name" value="PEPTIDASE-RELATED"/>
    <property type="match status" value="1"/>
</dbReference>
<comment type="caution">
    <text evidence="3">The sequence shown here is derived from an EMBL/GenBank/DDBJ whole genome shotgun (WGS) entry which is preliminary data.</text>
</comment>
<dbReference type="EMBL" id="PXXO01000002">
    <property type="protein sequence ID" value="PSJ06825.1"/>
    <property type="molecule type" value="Genomic_DNA"/>
</dbReference>
<evidence type="ECO:0000256" key="1">
    <source>
        <dbReference type="SAM" id="SignalP"/>
    </source>
</evidence>
<feature type="domain" description="LysM" evidence="2">
    <location>
        <begin position="127"/>
        <end position="171"/>
    </location>
</feature>
<dbReference type="InterPro" id="IPR036779">
    <property type="entry name" value="LysM_dom_sf"/>
</dbReference>
<proteinExistence type="predicted"/>
<keyword evidence="1" id="KW-0732">Signal</keyword>
<dbReference type="SUPFAM" id="SSF54106">
    <property type="entry name" value="LysM domain"/>
    <property type="match status" value="1"/>
</dbReference>
<evidence type="ECO:0000313" key="3">
    <source>
        <dbReference type="EMBL" id="PSJ06825.1"/>
    </source>
</evidence>
<dbReference type="OrthoDB" id="507840at2"/>
<dbReference type="RefSeq" id="WP_106501795.1">
    <property type="nucleotide sequence ID" value="NZ_PXXO01000002.1"/>
</dbReference>
<dbReference type="Pfam" id="PF01476">
    <property type="entry name" value="LysM"/>
    <property type="match status" value="1"/>
</dbReference>
<evidence type="ECO:0000313" key="4">
    <source>
        <dbReference type="Proteomes" id="UP000243002"/>
    </source>
</evidence>
<gene>
    <name evidence="3" type="ORF">C7K55_02260</name>
</gene>
<evidence type="ECO:0000259" key="2">
    <source>
        <dbReference type="PROSITE" id="PS51782"/>
    </source>
</evidence>
<keyword evidence="4" id="KW-1185">Reference proteome</keyword>
<name>A0A2P7N043_9CYAN</name>
<dbReference type="GO" id="GO:0004222">
    <property type="term" value="F:metalloendopeptidase activity"/>
    <property type="evidence" value="ECO:0007669"/>
    <property type="project" value="TreeGrafter"/>
</dbReference>
<protein>
    <submittedName>
        <fullName evidence="3">Peptidoglycan-binding protein</fullName>
    </submittedName>
</protein>
<accession>A0A2P7N043</accession>
<dbReference type="SUPFAM" id="SSF51261">
    <property type="entry name" value="Duplicated hybrid motif"/>
    <property type="match status" value="1"/>
</dbReference>
<dbReference type="CDD" id="cd00118">
    <property type="entry name" value="LysM"/>
    <property type="match status" value="1"/>
</dbReference>
<dbReference type="SMART" id="SM00257">
    <property type="entry name" value="LysM"/>
    <property type="match status" value="1"/>
</dbReference>
<dbReference type="InterPro" id="IPR018392">
    <property type="entry name" value="LysM"/>
</dbReference>
<dbReference type="InterPro" id="IPR011055">
    <property type="entry name" value="Dup_hybrid_motif"/>
</dbReference>
<feature type="signal peptide" evidence="1">
    <location>
        <begin position="1"/>
        <end position="23"/>
    </location>
</feature>
<dbReference type="InterPro" id="IPR016047">
    <property type="entry name" value="M23ase_b-sheet_dom"/>
</dbReference>
<dbReference type="Proteomes" id="UP000243002">
    <property type="component" value="Unassembled WGS sequence"/>
</dbReference>
<dbReference type="AlphaFoldDB" id="A0A2P7N043"/>
<dbReference type="InterPro" id="IPR050570">
    <property type="entry name" value="Cell_wall_metabolism_enzyme"/>
</dbReference>
<dbReference type="Gene3D" id="3.10.350.10">
    <property type="entry name" value="LysM domain"/>
    <property type="match status" value="1"/>
</dbReference>
<dbReference type="Gene3D" id="2.70.70.10">
    <property type="entry name" value="Glucose Permease (Domain IIA)"/>
    <property type="match status" value="1"/>
</dbReference>
<organism evidence="3 4">
    <name type="scientific">Cyanobium usitatum str. Tous</name>
    <dbReference type="NCBI Taxonomy" id="2116684"/>
    <lineage>
        <taxon>Bacteria</taxon>
        <taxon>Bacillati</taxon>
        <taxon>Cyanobacteriota</taxon>
        <taxon>Cyanophyceae</taxon>
        <taxon>Synechococcales</taxon>
        <taxon>Prochlorococcaceae</taxon>
        <taxon>Cyanobium</taxon>
    </lineage>
</organism>
<dbReference type="PROSITE" id="PS51782">
    <property type="entry name" value="LYSM"/>
    <property type="match status" value="1"/>
</dbReference>